<dbReference type="RefSeq" id="WP_123651930.1">
    <property type="nucleotide sequence ID" value="NZ_RHFN01000018.1"/>
</dbReference>
<evidence type="ECO:0000256" key="4">
    <source>
        <dbReference type="ARBA" id="ARBA00022691"/>
    </source>
</evidence>
<keyword evidence="1 5" id="KW-0963">Cytoplasm</keyword>
<comment type="catalytic activity">
    <reaction evidence="5">
        <text>trans-aconitate + S-adenosyl-L-methionine = (E)-3-(methoxycarbonyl)pent-2-enedioate + S-adenosyl-L-homocysteine</text>
        <dbReference type="Rhea" id="RHEA:14969"/>
        <dbReference type="ChEBI" id="CHEBI:15708"/>
        <dbReference type="ChEBI" id="CHEBI:57470"/>
        <dbReference type="ChEBI" id="CHEBI:57856"/>
        <dbReference type="ChEBI" id="CHEBI:59789"/>
        <dbReference type="EC" id="2.1.1.144"/>
    </reaction>
</comment>
<feature type="domain" description="Methyltransferase" evidence="6">
    <location>
        <begin position="36"/>
        <end position="124"/>
    </location>
</feature>
<evidence type="ECO:0000313" key="8">
    <source>
        <dbReference type="Proteomes" id="UP000268051"/>
    </source>
</evidence>
<accession>A0A3N2RYE6</accession>
<organism evidence="7 8">
    <name type="scientific">Kluyvera ascorbata</name>
    <dbReference type="NCBI Taxonomy" id="51288"/>
    <lineage>
        <taxon>Bacteria</taxon>
        <taxon>Pseudomonadati</taxon>
        <taxon>Pseudomonadota</taxon>
        <taxon>Gammaproteobacteria</taxon>
        <taxon>Enterobacterales</taxon>
        <taxon>Enterobacteriaceae</taxon>
        <taxon>Kluyvera</taxon>
    </lineage>
</organism>
<dbReference type="GO" id="GO:0005737">
    <property type="term" value="C:cytoplasm"/>
    <property type="evidence" value="ECO:0007669"/>
    <property type="project" value="UniProtKB-SubCell"/>
</dbReference>
<protein>
    <recommendedName>
        <fullName evidence="5">Trans-aconitate 2-methyltransferase</fullName>
        <ecNumber evidence="5">2.1.1.144</ecNumber>
    </recommendedName>
</protein>
<evidence type="ECO:0000256" key="1">
    <source>
        <dbReference type="ARBA" id="ARBA00022490"/>
    </source>
</evidence>
<comment type="similarity">
    <text evidence="5">Belongs to the methyltransferase superfamily. Tam family.</text>
</comment>
<sequence>MSDWNPTLYMQFGAERSRPAAELLACIPLNDVASALDLGCGPGNSTALLYQRWPNAAITGIDTSPAMLSEARNALPECHFIEADIRSLQPEIPPDLIYANASLQWLSDHDELFPRLISLLKHNGFLAVQMPYNWEEPSHVLMREVAKEQGYPNRGRDPLPSVHRYYDILSQAGSEVDIWRTTYYHKMNSHQAIIDWVSATGLRPWLQDLDESQKQQFLARYHQRLQEHYPVQQDDQILLAFPRLFMVAQRKS</sequence>
<evidence type="ECO:0000259" key="6">
    <source>
        <dbReference type="Pfam" id="PF13649"/>
    </source>
</evidence>
<keyword evidence="3 5" id="KW-0808">Transferase</keyword>
<evidence type="ECO:0000313" key="7">
    <source>
        <dbReference type="EMBL" id="ROU12413.1"/>
    </source>
</evidence>
<dbReference type="EC" id="2.1.1.144" evidence="5"/>
<dbReference type="CDD" id="cd02440">
    <property type="entry name" value="AdoMet_MTases"/>
    <property type="match status" value="1"/>
</dbReference>
<evidence type="ECO:0000256" key="5">
    <source>
        <dbReference type="HAMAP-Rule" id="MF_00560"/>
    </source>
</evidence>
<comment type="caution">
    <text evidence="7">The sequence shown here is derived from an EMBL/GenBank/DDBJ whole genome shotgun (WGS) entry which is preliminary data.</text>
</comment>
<dbReference type="Proteomes" id="UP000268051">
    <property type="component" value="Unassembled WGS sequence"/>
</dbReference>
<dbReference type="PANTHER" id="PTHR43861">
    <property type="entry name" value="TRANS-ACONITATE 2-METHYLTRANSFERASE-RELATED"/>
    <property type="match status" value="1"/>
</dbReference>
<dbReference type="OrthoDB" id="9795085at2"/>
<dbReference type="InterPro" id="IPR041698">
    <property type="entry name" value="Methyltransf_25"/>
</dbReference>
<dbReference type="GO" id="GO:0030798">
    <property type="term" value="F:trans-aconitate 2-methyltransferase activity"/>
    <property type="evidence" value="ECO:0007669"/>
    <property type="project" value="UniProtKB-UniRule"/>
</dbReference>
<comment type="function">
    <text evidence="5">Catalyzes the S-adenosylmethionine monomethyl esterification of trans-aconitate.</text>
</comment>
<dbReference type="InterPro" id="IPR023149">
    <property type="entry name" value="Trans_acon_MeTrfase_C"/>
</dbReference>
<evidence type="ECO:0000256" key="2">
    <source>
        <dbReference type="ARBA" id="ARBA00022603"/>
    </source>
</evidence>
<dbReference type="EMBL" id="RHFN01000018">
    <property type="protein sequence ID" value="ROU12413.1"/>
    <property type="molecule type" value="Genomic_DNA"/>
</dbReference>
<dbReference type="InterPro" id="IPR029063">
    <property type="entry name" value="SAM-dependent_MTases_sf"/>
</dbReference>
<reference evidence="7 8" key="1">
    <citation type="submission" date="2018-10" db="EMBL/GenBank/DDBJ databases">
        <title>Horizontal transference of carbapenem resistance between Klebsiella pneumoniae and Kluyvera ascorbata during abdominal infection: a case report.</title>
        <authorList>
            <person name="Raro O.H.F."/>
            <person name="Lima-Morales D."/>
            <person name="Barth A.L."/>
            <person name="Paim T.G.S."/>
            <person name="Mott M.P."/>
            <person name="Riche C.V.W."/>
            <person name="Teixeira U.F."/>
            <person name="Waechter F."/>
            <person name="Dias C.A.G."/>
        </authorList>
    </citation>
    <scope>NUCLEOTIDE SEQUENCE [LARGE SCALE GENOMIC DNA]</scope>
    <source>
        <strain evidence="7 8">OT2</strain>
    </source>
</reference>
<dbReference type="GO" id="GO:0032259">
    <property type="term" value="P:methylation"/>
    <property type="evidence" value="ECO:0007669"/>
    <property type="project" value="UniProtKB-KW"/>
</dbReference>
<dbReference type="Pfam" id="PF13649">
    <property type="entry name" value="Methyltransf_25"/>
    <property type="match status" value="1"/>
</dbReference>
<dbReference type="AlphaFoldDB" id="A0A3N2RYE6"/>
<dbReference type="HAMAP" id="MF_00560">
    <property type="entry name" value="Tran_acon_Me_trans"/>
    <property type="match status" value="1"/>
</dbReference>
<dbReference type="PANTHER" id="PTHR43861:SF1">
    <property type="entry name" value="TRANS-ACONITATE 2-METHYLTRANSFERASE"/>
    <property type="match status" value="1"/>
</dbReference>
<keyword evidence="4 5" id="KW-0949">S-adenosyl-L-methionine</keyword>
<name>A0A3N2RYE6_9ENTR</name>
<keyword evidence="2 5" id="KW-0489">Methyltransferase</keyword>
<dbReference type="Gene3D" id="1.10.150.290">
    <property type="entry name" value="S-adenosyl-L-methionine-dependent methyltransferases"/>
    <property type="match status" value="1"/>
</dbReference>
<dbReference type="SUPFAM" id="SSF53335">
    <property type="entry name" value="S-adenosyl-L-methionine-dependent methyltransferases"/>
    <property type="match status" value="1"/>
</dbReference>
<gene>
    <name evidence="5" type="primary">tam</name>
    <name evidence="7" type="ORF">EB837_16585</name>
</gene>
<dbReference type="InterPro" id="IPR023506">
    <property type="entry name" value="Trans-aconitate_MeTrfase"/>
</dbReference>
<dbReference type="Gene3D" id="3.40.50.150">
    <property type="entry name" value="Vaccinia Virus protein VP39"/>
    <property type="match status" value="1"/>
</dbReference>
<proteinExistence type="inferred from homology"/>
<dbReference type="NCBIfam" id="NF002463">
    <property type="entry name" value="PRK01683.1"/>
    <property type="match status" value="1"/>
</dbReference>
<comment type="subcellular location">
    <subcellularLocation>
        <location evidence="5">Cytoplasm</location>
    </subcellularLocation>
</comment>
<evidence type="ECO:0000256" key="3">
    <source>
        <dbReference type="ARBA" id="ARBA00022679"/>
    </source>
</evidence>